<proteinExistence type="predicted"/>
<organism evidence="1 2">
    <name type="scientific">Castor canadensis</name>
    <name type="common">American beaver</name>
    <dbReference type="NCBI Taxonomy" id="51338"/>
    <lineage>
        <taxon>Eukaryota</taxon>
        <taxon>Metazoa</taxon>
        <taxon>Chordata</taxon>
        <taxon>Craniata</taxon>
        <taxon>Vertebrata</taxon>
        <taxon>Euteleostomi</taxon>
        <taxon>Mammalia</taxon>
        <taxon>Eutheria</taxon>
        <taxon>Euarchontoglires</taxon>
        <taxon>Glires</taxon>
        <taxon>Rodentia</taxon>
        <taxon>Castorimorpha</taxon>
        <taxon>Castoridae</taxon>
        <taxon>Castor</taxon>
    </lineage>
</organism>
<sequence>MGTALLQRGGCFLLCLSLLLLGCWAELGSGLEFPGAEGQWTRFPKWNACCESEMTFQLKTRSARGLVLYFDDEGFCDFLELILTRGGRLQLSFSIFCAEPATLLADTPVNDGAWHNVRIRRQFRNTTLFIDQVEAKWVEVKSKRRDMTVFSGLFVGGLPPELRAAALKLTLASVREREPFKGWIRDVRVNSSQALPVDSGEVKLDDEPPNSGGGSPCEAGEEGEGGVCLNGGVCSVVDDQAVCDCSRTGFRGKDCSQGKEEYIATFKGSEYFCYDLSQNPIQSSSDEITLSFKTLQRNGLMLHTGKSADYVNLALKNGAVSLVINLGSGAFEALVEPVNGKFNDNAWHDVKVTRNLRQVTISVDGILTTTGYTQEDYTMLGSDDFFYVGGSPSTADLPGSPVSNNFMGCLKEVVYKNNDVRLELSRLAKQGDPKMKIHGVVAFKCENVATLDPITFETPESFISLPKWNAKKTGSISFDFRTTEPNGLILFSHGKPRHQKDAKHPQMIKVDFFAIEMLDGHLYLLLDMGSGTIKIKALQKKVNDGEWYHVDFQRDGRSGTISVNTLRTPYTAPGESEILDLDDELYLGGLPENKAGLVFPTEVWTALLNYGYVGCIRDLFIDGQSKDIRQMAEVQSTAGVKPSCSRETAKPCLSNPCKNNGMCRDGWNRYVCDCSGTGYLGRSCEREATVLSYDGSMFMKIQLPVVMHTEAEDVSLRFRSQRAYGILMATTSRDSADTLRLELDAGRVKLTVNLGKGPETLFAGYNLNDNEWHTVRVVRRGKSLKLTVDDQQAMTGQMAGDHTRLEFHNIETGIITERRYLSSVPSNFIGHLQSLTFNGMAYIDLCKNGDIDYCELNARFGFRNIIADPVTFKTKSSYVALATLQAYTSMHLFFQFKTTSLDGLILYNSGDGNDFIVVELVKGYLHYVFDLGNGANLIKGSSNKPLNDNQWHNVMISRDTSNLHTVKIDTKITTQITAGARNLDLKSDLYIGGVAKETYKSLPKLVHAKEGFQGCLASVDLNGRLPDLISDALFCNGQIERGCEGPSTTCQEDSCSNQGVCLQQWDGFSCDCSMTSFSGPLCNDPGTTYIFSKGGGQITYKWPPNDRPSTRADRLAIGFSTVQKEAVLVRVDSSSGLGDYLELHIHQGKIGVKFNVGTDDIAIEESNAIINDGKYHVVRFTRSGGNATLQVDSWPVIERYPAGRQLTIFNSQATIIIGGKEQGQPFQGQLSGLYYNGLKVLNMAAENDANIAIVGNVRLVGEVPSSMTTESTATAMQSEMSTSIMETTTTLATSTARRGKPPTKEPISQTTDDILVASAECPSDDEDIDPCEPSSGGLANPTRVGGREPYPGSAEVIRESSSTTGMVVGIVAAAALCILILLYAMYKYRNRDEGSYHVDESRNYISNSAQSNGAVVKEKQPSSAKSANKNKKNKDKEYYV</sequence>
<name>A0AC58KLJ8_CASCN</name>
<evidence type="ECO:0000313" key="2">
    <source>
        <dbReference type="RefSeq" id="XP_073905802.1"/>
    </source>
</evidence>
<protein>
    <submittedName>
        <fullName evidence="2">Neurexin-1 isoform X39</fullName>
    </submittedName>
</protein>
<reference evidence="2" key="1">
    <citation type="submission" date="2025-08" db="UniProtKB">
        <authorList>
            <consortium name="RefSeq"/>
        </authorList>
    </citation>
    <scope>IDENTIFICATION</scope>
</reference>
<dbReference type="Proteomes" id="UP001732720">
    <property type="component" value="Chromosome 12"/>
</dbReference>
<evidence type="ECO:0000313" key="1">
    <source>
        <dbReference type="Proteomes" id="UP001732720"/>
    </source>
</evidence>
<gene>
    <name evidence="2" type="primary">Nrxn1</name>
</gene>
<accession>A0AC58KLJ8</accession>
<keyword evidence="1" id="KW-1185">Reference proteome</keyword>
<dbReference type="RefSeq" id="XP_073905802.1">
    <property type="nucleotide sequence ID" value="XM_074049701.1"/>
</dbReference>